<gene>
    <name evidence="4" type="ORF">AAF712_001413</name>
</gene>
<feature type="compositionally biased region" description="Low complexity" evidence="2">
    <location>
        <begin position="151"/>
        <end position="160"/>
    </location>
</feature>
<dbReference type="EMBL" id="JBBXMP010000003">
    <property type="protein sequence ID" value="KAL0071556.1"/>
    <property type="molecule type" value="Genomic_DNA"/>
</dbReference>
<dbReference type="PANTHER" id="PTHR31836">
    <property type="match status" value="1"/>
</dbReference>
<feature type="region of interest" description="Disordered" evidence="2">
    <location>
        <begin position="131"/>
        <end position="241"/>
    </location>
</feature>
<proteinExistence type="predicted"/>
<keyword evidence="5" id="KW-1185">Reference proteome</keyword>
<feature type="compositionally biased region" description="Pro residues" evidence="2">
    <location>
        <begin position="161"/>
        <end position="194"/>
    </location>
</feature>
<feature type="signal peptide" evidence="3">
    <location>
        <begin position="1"/>
        <end position="24"/>
    </location>
</feature>
<evidence type="ECO:0000256" key="2">
    <source>
        <dbReference type="SAM" id="MobiDB-lite"/>
    </source>
</evidence>
<dbReference type="InterPro" id="IPR036908">
    <property type="entry name" value="RlpA-like_sf"/>
</dbReference>
<feature type="compositionally biased region" description="Gly residues" evidence="2">
    <location>
        <begin position="136"/>
        <end position="145"/>
    </location>
</feature>
<organism evidence="4 5">
    <name type="scientific">Marasmius tenuissimus</name>
    <dbReference type="NCBI Taxonomy" id="585030"/>
    <lineage>
        <taxon>Eukaryota</taxon>
        <taxon>Fungi</taxon>
        <taxon>Dikarya</taxon>
        <taxon>Basidiomycota</taxon>
        <taxon>Agaricomycotina</taxon>
        <taxon>Agaricomycetes</taxon>
        <taxon>Agaricomycetidae</taxon>
        <taxon>Agaricales</taxon>
        <taxon>Marasmiineae</taxon>
        <taxon>Marasmiaceae</taxon>
        <taxon>Marasmius</taxon>
    </lineage>
</organism>
<feature type="chain" id="PRO_5047169789" evidence="3">
    <location>
        <begin position="25"/>
        <end position="264"/>
    </location>
</feature>
<dbReference type="InterPro" id="IPR051477">
    <property type="entry name" value="Expansin_CellWall"/>
</dbReference>
<feature type="compositionally biased region" description="Low complexity" evidence="2">
    <location>
        <begin position="195"/>
        <end position="230"/>
    </location>
</feature>
<reference evidence="4 5" key="1">
    <citation type="submission" date="2024-05" db="EMBL/GenBank/DDBJ databases">
        <title>A draft genome resource for the thread blight pathogen Marasmius tenuissimus strain MS-2.</title>
        <authorList>
            <person name="Yulfo-Soto G.E."/>
            <person name="Baruah I.K."/>
            <person name="Amoako-Attah I."/>
            <person name="Bukari Y."/>
            <person name="Meinhardt L.W."/>
            <person name="Bailey B.A."/>
            <person name="Cohen S.P."/>
        </authorList>
    </citation>
    <scope>NUCLEOTIDE SEQUENCE [LARGE SCALE GENOMIC DNA]</scope>
    <source>
        <strain evidence="4 5">MS-2</strain>
    </source>
</reference>
<evidence type="ECO:0000256" key="1">
    <source>
        <dbReference type="ARBA" id="ARBA00022729"/>
    </source>
</evidence>
<dbReference type="PANTHER" id="PTHR31836:SF28">
    <property type="entry name" value="SRCR DOMAIN-CONTAINING PROTEIN-RELATED"/>
    <property type="match status" value="1"/>
</dbReference>
<dbReference type="Gene3D" id="2.40.40.10">
    <property type="entry name" value="RlpA-like domain"/>
    <property type="match status" value="1"/>
</dbReference>
<protein>
    <submittedName>
        <fullName evidence="4">Uncharacterized protein</fullName>
    </submittedName>
</protein>
<sequence>MSSKFAVTLLLGLSATLFLPLVQGARVPIMRVGNKPSGLQKRVDNARFTFFDPGLGACGQTHSNADFIVALNAPQWDGGKHCFEMISIQYGGKTHSAQIVDLCPGCEFGALDMSRDLFSFFDSQDKGVIHGSWDFGSGGGGGGGNAPPPQTTQEPPKTTTQPPPPPPETTQAPPPPTTTRAPPPPTTTQAPPPSTTSKTSTSSSSTTTSSTTSSTSTSASASSSSATPTSLTGTGLPDGTINEYMVGIGNMASLIAAAAGLQGQ</sequence>
<keyword evidence="1 3" id="KW-0732">Signal</keyword>
<comment type="caution">
    <text evidence="4">The sequence shown here is derived from an EMBL/GenBank/DDBJ whole genome shotgun (WGS) entry which is preliminary data.</text>
</comment>
<dbReference type="CDD" id="cd22191">
    <property type="entry name" value="DPBB_RlpA_EXP_N-like"/>
    <property type="match status" value="1"/>
</dbReference>
<dbReference type="Proteomes" id="UP001437256">
    <property type="component" value="Unassembled WGS sequence"/>
</dbReference>
<evidence type="ECO:0000256" key="3">
    <source>
        <dbReference type="SAM" id="SignalP"/>
    </source>
</evidence>
<evidence type="ECO:0000313" key="5">
    <source>
        <dbReference type="Proteomes" id="UP001437256"/>
    </source>
</evidence>
<dbReference type="SUPFAM" id="SSF50685">
    <property type="entry name" value="Barwin-like endoglucanases"/>
    <property type="match status" value="1"/>
</dbReference>
<evidence type="ECO:0000313" key="4">
    <source>
        <dbReference type="EMBL" id="KAL0071556.1"/>
    </source>
</evidence>
<name>A0ABR3AC69_9AGAR</name>
<accession>A0ABR3AC69</accession>